<dbReference type="Gene3D" id="3.50.30.60">
    <property type="entry name" value="LD-carboxypeptidase A C-terminal domain-like"/>
    <property type="match status" value="1"/>
</dbReference>
<protein>
    <submittedName>
        <fullName evidence="9">LD-carboxypeptidase</fullName>
    </submittedName>
</protein>
<feature type="domain" description="LD-carboxypeptidase C-terminal" evidence="8">
    <location>
        <begin position="172"/>
        <end position="288"/>
    </location>
</feature>
<dbReference type="Gene3D" id="3.40.50.10740">
    <property type="entry name" value="Class I glutamine amidotransferase-like"/>
    <property type="match status" value="1"/>
</dbReference>
<evidence type="ECO:0000256" key="4">
    <source>
        <dbReference type="ARBA" id="ARBA00022801"/>
    </source>
</evidence>
<dbReference type="AlphaFoldDB" id="A0AAP2DR70"/>
<dbReference type="EMBL" id="JAHESF010000033">
    <property type="protein sequence ID" value="MBT1700039.1"/>
    <property type="molecule type" value="Genomic_DNA"/>
</dbReference>
<evidence type="ECO:0000313" key="9">
    <source>
        <dbReference type="EMBL" id="MBT1700039.1"/>
    </source>
</evidence>
<dbReference type="InterPro" id="IPR027478">
    <property type="entry name" value="LdcA_N"/>
</dbReference>
<comment type="caution">
    <text evidence="9">The sequence shown here is derived from an EMBL/GenBank/DDBJ whole genome shotgun (WGS) entry which is preliminary data.</text>
</comment>
<dbReference type="CDD" id="cd07025">
    <property type="entry name" value="Peptidase_S66"/>
    <property type="match status" value="1"/>
</dbReference>
<evidence type="ECO:0000256" key="1">
    <source>
        <dbReference type="ARBA" id="ARBA00010233"/>
    </source>
</evidence>
<feature type="active site" description="Charge relay system" evidence="6">
    <location>
        <position position="203"/>
    </location>
</feature>
<evidence type="ECO:0000259" key="7">
    <source>
        <dbReference type="Pfam" id="PF02016"/>
    </source>
</evidence>
<keyword evidence="3" id="KW-0645">Protease</keyword>
<keyword evidence="10" id="KW-1185">Reference proteome</keyword>
<dbReference type="PANTHER" id="PTHR30237:SF2">
    <property type="entry name" value="MUREIN TETRAPEPTIDE CARBOXYPEPTIDASE"/>
    <property type="match status" value="1"/>
</dbReference>
<gene>
    <name evidence="9" type="ORF">KK083_24340</name>
</gene>
<feature type="active site" description="Charge relay system" evidence="6">
    <location>
        <position position="273"/>
    </location>
</feature>
<dbReference type="InterPro" id="IPR040921">
    <property type="entry name" value="Peptidase_S66C"/>
</dbReference>
<comment type="similarity">
    <text evidence="1">Belongs to the peptidase S66 family.</text>
</comment>
<dbReference type="Pfam" id="PF02016">
    <property type="entry name" value="Peptidase_S66"/>
    <property type="match status" value="1"/>
</dbReference>
<evidence type="ECO:0000256" key="5">
    <source>
        <dbReference type="ARBA" id="ARBA00022825"/>
    </source>
</evidence>
<evidence type="ECO:0000256" key="3">
    <source>
        <dbReference type="ARBA" id="ARBA00022670"/>
    </source>
</evidence>
<feature type="active site" description="Nucleophile" evidence="6">
    <location>
        <position position="110"/>
    </location>
</feature>
<dbReference type="GO" id="GO:0004180">
    <property type="term" value="F:carboxypeptidase activity"/>
    <property type="evidence" value="ECO:0007669"/>
    <property type="project" value="UniProtKB-KW"/>
</dbReference>
<organism evidence="9 10">
    <name type="scientific">Chryseosolibacter histidini</name>
    <dbReference type="NCBI Taxonomy" id="2782349"/>
    <lineage>
        <taxon>Bacteria</taxon>
        <taxon>Pseudomonadati</taxon>
        <taxon>Bacteroidota</taxon>
        <taxon>Cytophagia</taxon>
        <taxon>Cytophagales</taxon>
        <taxon>Chryseotaleaceae</taxon>
        <taxon>Chryseosolibacter</taxon>
    </lineage>
</organism>
<proteinExistence type="inferred from homology"/>
<dbReference type="SUPFAM" id="SSF141986">
    <property type="entry name" value="LD-carboxypeptidase A C-terminal domain-like"/>
    <property type="match status" value="1"/>
</dbReference>
<dbReference type="Pfam" id="PF17676">
    <property type="entry name" value="Peptidase_S66C"/>
    <property type="match status" value="1"/>
</dbReference>
<feature type="domain" description="LD-carboxypeptidase N-terminal" evidence="7">
    <location>
        <begin position="13"/>
        <end position="129"/>
    </location>
</feature>
<reference evidence="9 10" key="1">
    <citation type="submission" date="2021-05" db="EMBL/GenBank/DDBJ databases">
        <title>A Polyphasic approach of four new species of the genus Ohtaekwangia: Ohtaekwangia histidinii sp. nov., Ohtaekwangia cretensis sp. nov., Ohtaekwangia indiensis sp. nov., Ohtaekwangia reichenbachii sp. nov. from diverse environment.</title>
        <authorList>
            <person name="Octaviana S."/>
        </authorList>
    </citation>
    <scope>NUCLEOTIDE SEQUENCE [LARGE SCALE GENOMIC DNA]</scope>
    <source>
        <strain evidence="9 10">PWU4</strain>
    </source>
</reference>
<dbReference type="SUPFAM" id="SSF52317">
    <property type="entry name" value="Class I glutamine amidotransferase-like"/>
    <property type="match status" value="1"/>
</dbReference>
<accession>A0AAP2DR70</accession>
<dbReference type="Proteomes" id="UP001319200">
    <property type="component" value="Unassembled WGS sequence"/>
</dbReference>
<evidence type="ECO:0000313" key="10">
    <source>
        <dbReference type="Proteomes" id="UP001319200"/>
    </source>
</evidence>
<dbReference type="InterPro" id="IPR029062">
    <property type="entry name" value="Class_I_gatase-like"/>
</dbReference>
<keyword evidence="5" id="KW-0720">Serine protease</keyword>
<keyword evidence="4" id="KW-0378">Hydrolase</keyword>
<evidence type="ECO:0000256" key="2">
    <source>
        <dbReference type="ARBA" id="ARBA00022645"/>
    </source>
</evidence>
<keyword evidence="2" id="KW-0121">Carboxypeptidase</keyword>
<sequence length="308" mass="33763">MIIPSLLKTGDKVGIVATSRKIDAADVEFAAKVLESWGLQVIIGRNIFSSRHSYLAGADEERRADLQEMIDDAAIRAIICARGGYGSTRIIDSIDFSGFSKHPKWLVGFSDITALHLRLKKEQVASIHGTMPVLFSRPDSASSVESLRRLLLEGECSIDAIPSPFNRMGTASGMVTGGNLSLIVDSIGTSGEPDTKNCILVLEEIDEYFYKLDRMLTQLRRAGKLQDLRALVVGHMTDIKEASLGFGERVEEVILNAVKDYSYPVVFGFPSGHENPNYAWVHGGKAELIADAKKVSLLFEGFKKRSTV</sequence>
<dbReference type="InterPro" id="IPR027461">
    <property type="entry name" value="Carboxypeptidase_A_C_sf"/>
</dbReference>
<dbReference type="RefSeq" id="WP_254168357.1">
    <property type="nucleotide sequence ID" value="NZ_JAHESF010000033.1"/>
</dbReference>
<dbReference type="PIRSF" id="PIRSF028757">
    <property type="entry name" value="LD-carboxypeptidase"/>
    <property type="match status" value="1"/>
</dbReference>
<dbReference type="GO" id="GO:0008236">
    <property type="term" value="F:serine-type peptidase activity"/>
    <property type="evidence" value="ECO:0007669"/>
    <property type="project" value="UniProtKB-KW"/>
</dbReference>
<dbReference type="InterPro" id="IPR003507">
    <property type="entry name" value="S66_fam"/>
</dbReference>
<evidence type="ECO:0000256" key="6">
    <source>
        <dbReference type="PIRSR" id="PIRSR028757-1"/>
    </source>
</evidence>
<dbReference type="PANTHER" id="PTHR30237">
    <property type="entry name" value="MURAMOYLTETRAPEPTIDE CARBOXYPEPTIDASE"/>
    <property type="match status" value="1"/>
</dbReference>
<dbReference type="InterPro" id="IPR040449">
    <property type="entry name" value="Peptidase_S66_N"/>
</dbReference>
<dbReference type="GO" id="GO:0006508">
    <property type="term" value="P:proteolysis"/>
    <property type="evidence" value="ECO:0007669"/>
    <property type="project" value="UniProtKB-KW"/>
</dbReference>
<evidence type="ECO:0000259" key="8">
    <source>
        <dbReference type="Pfam" id="PF17676"/>
    </source>
</evidence>
<name>A0AAP2DR70_9BACT</name>